<gene>
    <name evidence="2" type="ORF">EVAR_84500_1</name>
</gene>
<keyword evidence="3" id="KW-1185">Reference proteome</keyword>
<feature type="domain" description="Reverse transcriptase" evidence="1">
    <location>
        <begin position="1"/>
        <end position="100"/>
    </location>
</feature>
<dbReference type="AlphaFoldDB" id="A0A4C1UIZ0"/>
<dbReference type="PROSITE" id="PS50878">
    <property type="entry name" value="RT_POL"/>
    <property type="match status" value="1"/>
</dbReference>
<proteinExistence type="predicted"/>
<comment type="caution">
    <text evidence="2">The sequence shown here is derived from an EMBL/GenBank/DDBJ whole genome shotgun (WGS) entry which is preliminary data.</text>
</comment>
<name>A0A4C1UIZ0_EUMVA</name>
<organism evidence="2 3">
    <name type="scientific">Eumeta variegata</name>
    <name type="common">Bagworm moth</name>
    <name type="synonym">Eumeta japonica</name>
    <dbReference type="NCBI Taxonomy" id="151549"/>
    <lineage>
        <taxon>Eukaryota</taxon>
        <taxon>Metazoa</taxon>
        <taxon>Ecdysozoa</taxon>
        <taxon>Arthropoda</taxon>
        <taxon>Hexapoda</taxon>
        <taxon>Insecta</taxon>
        <taxon>Pterygota</taxon>
        <taxon>Neoptera</taxon>
        <taxon>Endopterygota</taxon>
        <taxon>Lepidoptera</taxon>
        <taxon>Glossata</taxon>
        <taxon>Ditrysia</taxon>
        <taxon>Tineoidea</taxon>
        <taxon>Psychidae</taxon>
        <taxon>Oiketicinae</taxon>
        <taxon>Eumeta</taxon>
    </lineage>
</organism>
<evidence type="ECO:0000313" key="3">
    <source>
        <dbReference type="Proteomes" id="UP000299102"/>
    </source>
</evidence>
<dbReference type="EMBL" id="BGZK01000174">
    <property type="protein sequence ID" value="GBP25942.1"/>
    <property type="molecule type" value="Genomic_DNA"/>
</dbReference>
<dbReference type="Proteomes" id="UP000299102">
    <property type="component" value="Unassembled WGS sequence"/>
</dbReference>
<reference evidence="2 3" key="1">
    <citation type="journal article" date="2019" name="Commun. Biol.">
        <title>The bagworm genome reveals a unique fibroin gene that provides high tensile strength.</title>
        <authorList>
            <person name="Kono N."/>
            <person name="Nakamura H."/>
            <person name="Ohtoshi R."/>
            <person name="Tomita M."/>
            <person name="Numata K."/>
            <person name="Arakawa K."/>
        </authorList>
    </citation>
    <scope>NUCLEOTIDE SEQUENCE [LARGE SCALE GENOMIC DNA]</scope>
</reference>
<evidence type="ECO:0000259" key="1">
    <source>
        <dbReference type="PROSITE" id="PS50878"/>
    </source>
</evidence>
<accession>A0A4C1UIZ0</accession>
<evidence type="ECO:0000313" key="2">
    <source>
        <dbReference type="EMBL" id="GBP25942.1"/>
    </source>
</evidence>
<dbReference type="InterPro" id="IPR000477">
    <property type="entry name" value="RT_dom"/>
</dbReference>
<sequence length="149" mass="17367">MTFLTLRGQFQESEDDGMLAFYADDSAYFALSCRTDLIARKVRRVFNLLLKWLDRWRMAVNIGKTAALLTGRQRKRPTQLRLRGQDVEWKSCMRYLGIHIDRSLRTIPQVNNMVQQNRAGRTKLRPILTSRLPTRIMLALYIIVISVPA</sequence>
<protein>
    <recommendedName>
        <fullName evidence="1">Reverse transcriptase domain-containing protein</fullName>
    </recommendedName>
</protein>
<dbReference type="OrthoDB" id="10065625at2759"/>